<sequence length="274" mass="28373">MTTTLPPGAIDMVLASDADDAAAIEAVRQHHAELAGRLAVHVDALLAAATAPGAAGFRQARAAALGFLGGDLLPHAAAEERALYPAAARSERLRLLVEAMTAEHRVLEELVRELDRAVEPAAAAAGGHALRVLFDAHLAKENDLVLPVLAADPAVSLAGVLAGMHELLGEGGHDHDHDHDAAVPPVPAKGSCGCGGHDDDDIPVLDVRAVPHAIRHATVFGAFDAVPDGGSLLLVAPHDPLPLLRQLSARAGGALAVDYEERGPDAWRLRLTRA</sequence>
<dbReference type="InterPro" id="IPR018720">
    <property type="entry name" value="DUF2249"/>
</dbReference>
<protein>
    <submittedName>
        <fullName evidence="3">Hemerythrin HHE cation binding domain protein</fullName>
    </submittedName>
</protein>
<dbReference type="Gene3D" id="1.20.120.520">
    <property type="entry name" value="nmb1532 protein domain like"/>
    <property type="match status" value="1"/>
</dbReference>
<evidence type="ECO:0000313" key="3">
    <source>
        <dbReference type="EMBL" id="CCG05666.1"/>
    </source>
</evidence>
<organism evidence="3 4">
    <name type="scientific">Blastococcus saxobsidens (strain DD2)</name>
    <dbReference type="NCBI Taxonomy" id="1146883"/>
    <lineage>
        <taxon>Bacteria</taxon>
        <taxon>Bacillati</taxon>
        <taxon>Actinomycetota</taxon>
        <taxon>Actinomycetes</taxon>
        <taxon>Geodermatophilales</taxon>
        <taxon>Geodermatophilaceae</taxon>
        <taxon>Blastococcus</taxon>
    </lineage>
</organism>
<reference evidence="4" key="2">
    <citation type="submission" date="2012-02" db="EMBL/GenBank/DDBJ databases">
        <title>Complete genome sequence of Blastococcus saxobsidens strain DD2.</title>
        <authorList>
            <person name="Genoscope."/>
        </authorList>
    </citation>
    <scope>NUCLEOTIDE SEQUENCE [LARGE SCALE GENOMIC DNA]</scope>
    <source>
        <strain evidence="4">DD2</strain>
    </source>
</reference>
<dbReference type="STRING" id="1146883.BLASA_4882"/>
<dbReference type="HOGENOM" id="CLU_1093351_0_0_11"/>
<proteinExistence type="predicted"/>
<dbReference type="Pfam" id="PF10006">
    <property type="entry name" value="DUF2249"/>
    <property type="match status" value="1"/>
</dbReference>
<dbReference type="AlphaFoldDB" id="H6RU59"/>
<evidence type="ECO:0000259" key="1">
    <source>
        <dbReference type="Pfam" id="PF01814"/>
    </source>
</evidence>
<keyword evidence="4" id="KW-1185">Reference proteome</keyword>
<reference evidence="3 4" key="1">
    <citation type="journal article" date="2012" name="J. Bacteriol.">
        <title>Genome Sequence of Blastococcus saxobsidens DD2, a Stone-Inhabiting Bacterium.</title>
        <authorList>
            <person name="Chouaia B."/>
            <person name="Crotti E."/>
            <person name="Brusetti L."/>
            <person name="Daffonchio D."/>
            <person name="Essoussi I."/>
            <person name="Nouioui I."/>
            <person name="Sbissi I."/>
            <person name="Ghodhbane-Gtari F."/>
            <person name="Gtari M."/>
            <person name="Vacherie B."/>
            <person name="Barbe V."/>
            <person name="Medigue C."/>
            <person name="Gury J."/>
            <person name="Pujic P."/>
            <person name="Normand P."/>
        </authorList>
    </citation>
    <scope>NUCLEOTIDE SEQUENCE [LARGE SCALE GENOMIC DNA]</scope>
    <source>
        <strain evidence="3 4">DD2</strain>
    </source>
</reference>
<dbReference type="eggNOG" id="COG3945">
    <property type="taxonomic scope" value="Bacteria"/>
</dbReference>
<dbReference type="EMBL" id="FO117623">
    <property type="protein sequence ID" value="CCG05666.1"/>
    <property type="molecule type" value="Genomic_DNA"/>
</dbReference>
<dbReference type="RefSeq" id="WP_014378532.1">
    <property type="nucleotide sequence ID" value="NC_016943.1"/>
</dbReference>
<evidence type="ECO:0000259" key="2">
    <source>
        <dbReference type="Pfam" id="PF10006"/>
    </source>
</evidence>
<dbReference type="KEGG" id="bsd:BLASA_4882"/>
<dbReference type="eggNOG" id="COG4309">
    <property type="taxonomic scope" value="Bacteria"/>
</dbReference>
<feature type="domain" description="Hemerythrin-like" evidence="1">
    <location>
        <begin position="23"/>
        <end position="149"/>
    </location>
</feature>
<dbReference type="InterPro" id="IPR012312">
    <property type="entry name" value="Hemerythrin-like"/>
</dbReference>
<dbReference type="Pfam" id="PF01814">
    <property type="entry name" value="Hemerythrin"/>
    <property type="match status" value="1"/>
</dbReference>
<name>H6RU59_BLASD</name>
<accession>H6RU59</accession>
<dbReference type="Proteomes" id="UP000007517">
    <property type="component" value="Chromosome"/>
</dbReference>
<feature type="domain" description="DUF2249" evidence="2">
    <location>
        <begin position="204"/>
        <end position="273"/>
    </location>
</feature>
<evidence type="ECO:0000313" key="4">
    <source>
        <dbReference type="Proteomes" id="UP000007517"/>
    </source>
</evidence>
<gene>
    <name evidence="3" type="ordered locus">BLASA_4882</name>
</gene>